<keyword evidence="13 14" id="KW-0521">NADP</keyword>
<dbReference type="UniPathway" id="UPA00050">
    <property type="reaction ID" value="UER00063"/>
</dbReference>
<evidence type="ECO:0000256" key="5">
    <source>
        <dbReference type="ARBA" id="ARBA00013376"/>
    </source>
</evidence>
<dbReference type="UniPathway" id="UPA00051">
    <property type="reaction ID" value="UER00465"/>
</dbReference>
<evidence type="ECO:0000256" key="2">
    <source>
        <dbReference type="ARBA" id="ARBA00005062"/>
    </source>
</evidence>
<evidence type="ECO:0000256" key="3">
    <source>
        <dbReference type="ARBA" id="ARBA00006753"/>
    </source>
</evidence>
<evidence type="ECO:0000259" key="17">
    <source>
        <dbReference type="Pfam" id="PF03447"/>
    </source>
</evidence>
<feature type="active site" description="Proton donor" evidence="12">
    <location>
        <position position="199"/>
    </location>
</feature>
<evidence type="ECO:0000256" key="6">
    <source>
        <dbReference type="ARBA" id="ARBA00022605"/>
    </source>
</evidence>
<evidence type="ECO:0000256" key="11">
    <source>
        <dbReference type="ARBA" id="ARBA00048841"/>
    </source>
</evidence>
<keyword evidence="8 14" id="KW-0560">Oxidoreductase</keyword>
<dbReference type="GO" id="GO:0004412">
    <property type="term" value="F:homoserine dehydrogenase activity"/>
    <property type="evidence" value="ECO:0007669"/>
    <property type="project" value="UniProtKB-EC"/>
</dbReference>
<dbReference type="InterPro" id="IPR005106">
    <property type="entry name" value="Asp/hSer_DH_NAD-bd"/>
</dbReference>
<dbReference type="Gene3D" id="3.40.50.720">
    <property type="entry name" value="NAD(P)-binding Rossmann-like Domain"/>
    <property type="match status" value="1"/>
</dbReference>
<dbReference type="InterPro" id="IPR001342">
    <property type="entry name" value="HDH_cat"/>
</dbReference>
<evidence type="ECO:0000256" key="13">
    <source>
        <dbReference type="PIRSR" id="PIRSR000098-2"/>
    </source>
</evidence>
<dbReference type="GO" id="GO:0009088">
    <property type="term" value="P:threonine biosynthetic process"/>
    <property type="evidence" value="ECO:0007669"/>
    <property type="project" value="UniProtKB-UniPathway"/>
</dbReference>
<dbReference type="PANTHER" id="PTHR43331:SF1">
    <property type="entry name" value="HOMOSERINE DEHYDROGENASE"/>
    <property type="match status" value="1"/>
</dbReference>
<reference evidence="18 19" key="1">
    <citation type="submission" date="2020-08" db="EMBL/GenBank/DDBJ databases">
        <authorList>
            <person name="Liu C."/>
            <person name="Sun Q."/>
        </authorList>
    </citation>
    <scope>NUCLEOTIDE SEQUENCE [LARGE SCALE GENOMIC DNA]</scope>
    <source>
        <strain evidence="18 19">NSJ-62</strain>
    </source>
</reference>
<dbReference type="InterPro" id="IPR016204">
    <property type="entry name" value="HDH"/>
</dbReference>
<dbReference type="GO" id="GO:0009086">
    <property type="term" value="P:methionine biosynthetic process"/>
    <property type="evidence" value="ECO:0007669"/>
    <property type="project" value="UniProtKB-KW"/>
</dbReference>
<dbReference type="KEGG" id="ohi:H8790_07675"/>
<keyword evidence="19" id="KW-1185">Reference proteome</keyword>
<dbReference type="SUPFAM" id="SSF55347">
    <property type="entry name" value="Glyceraldehyde-3-phosphate dehydrogenase-like, C-terminal domain"/>
    <property type="match status" value="1"/>
</dbReference>
<dbReference type="EMBL" id="CP060490">
    <property type="protein sequence ID" value="QNL43375.1"/>
    <property type="molecule type" value="Genomic_DNA"/>
</dbReference>
<evidence type="ECO:0000256" key="1">
    <source>
        <dbReference type="ARBA" id="ARBA00005056"/>
    </source>
</evidence>
<feature type="binding site" evidence="13">
    <location>
        <begin position="7"/>
        <end position="14"/>
    </location>
    <ligand>
        <name>NADP(+)</name>
        <dbReference type="ChEBI" id="CHEBI:58349"/>
    </ligand>
</feature>
<comment type="similarity">
    <text evidence="3 15">Belongs to the homoserine dehydrogenase family.</text>
</comment>
<dbReference type="RefSeq" id="WP_187331966.1">
    <property type="nucleotide sequence ID" value="NZ_CP060490.1"/>
</dbReference>
<evidence type="ECO:0000259" key="16">
    <source>
        <dbReference type="Pfam" id="PF00742"/>
    </source>
</evidence>
<evidence type="ECO:0000256" key="8">
    <source>
        <dbReference type="ARBA" id="ARBA00023002"/>
    </source>
</evidence>
<dbReference type="SUPFAM" id="SSF51735">
    <property type="entry name" value="NAD(P)-binding Rossmann-fold domains"/>
    <property type="match status" value="1"/>
</dbReference>
<comment type="pathway">
    <text evidence="2 14">Amino-acid biosynthesis; L-methionine biosynthesis via de novo pathway; L-homoserine from L-aspartate: step 3/3.</text>
</comment>
<dbReference type="PROSITE" id="PS01042">
    <property type="entry name" value="HOMOSER_DHGENASE"/>
    <property type="match status" value="1"/>
</dbReference>
<name>A0A7G9B1E4_9FIRM</name>
<dbReference type="PANTHER" id="PTHR43331">
    <property type="entry name" value="HOMOSERINE DEHYDROGENASE"/>
    <property type="match status" value="1"/>
</dbReference>
<dbReference type="AlphaFoldDB" id="A0A7G9B1E4"/>
<keyword evidence="10 14" id="KW-0486">Methionine biosynthesis</keyword>
<dbReference type="Gene3D" id="3.30.70.260">
    <property type="match status" value="1"/>
</dbReference>
<evidence type="ECO:0000256" key="14">
    <source>
        <dbReference type="RuleBase" id="RU000579"/>
    </source>
</evidence>
<evidence type="ECO:0000313" key="19">
    <source>
        <dbReference type="Proteomes" id="UP000515960"/>
    </source>
</evidence>
<dbReference type="InterPro" id="IPR036291">
    <property type="entry name" value="NAD(P)-bd_dom_sf"/>
</dbReference>
<dbReference type="InterPro" id="IPR019811">
    <property type="entry name" value="HDH_CS"/>
</dbReference>
<dbReference type="GO" id="GO:0050661">
    <property type="term" value="F:NADP binding"/>
    <property type="evidence" value="ECO:0007669"/>
    <property type="project" value="InterPro"/>
</dbReference>
<dbReference type="Gene3D" id="3.30.360.10">
    <property type="entry name" value="Dihydrodipicolinate Reductase, domain 2"/>
    <property type="match status" value="1"/>
</dbReference>
<feature type="binding site" evidence="13">
    <location>
        <position position="184"/>
    </location>
    <ligand>
        <name>L-homoserine</name>
        <dbReference type="ChEBI" id="CHEBI:57476"/>
    </ligand>
</feature>
<dbReference type="FunFam" id="3.30.360.10:FF:000005">
    <property type="entry name" value="Homoserine dehydrogenase"/>
    <property type="match status" value="1"/>
</dbReference>
<proteinExistence type="inferred from homology"/>
<dbReference type="Pfam" id="PF03447">
    <property type="entry name" value="NAD_binding_3"/>
    <property type="match status" value="1"/>
</dbReference>
<evidence type="ECO:0000256" key="15">
    <source>
        <dbReference type="RuleBase" id="RU004171"/>
    </source>
</evidence>
<protein>
    <recommendedName>
        <fullName evidence="5 14">Homoserine dehydrogenase</fullName>
        <ecNumber evidence="4 14">1.1.1.3</ecNumber>
    </recommendedName>
</protein>
<accession>A0A7G9B1E4</accession>
<feature type="domain" description="Homoserine dehydrogenase catalytic" evidence="16">
    <location>
        <begin position="131"/>
        <end position="310"/>
    </location>
</feature>
<comment type="pathway">
    <text evidence="1 14">Amino-acid biosynthesis; L-threonine biosynthesis; L-threonine from L-aspartate: step 3/5.</text>
</comment>
<evidence type="ECO:0000256" key="12">
    <source>
        <dbReference type="PIRSR" id="PIRSR000098-1"/>
    </source>
</evidence>
<dbReference type="EC" id="1.1.1.3" evidence="4 14"/>
<dbReference type="NCBIfam" id="NF004976">
    <property type="entry name" value="PRK06349.1"/>
    <property type="match status" value="1"/>
</dbReference>
<keyword evidence="6 14" id="KW-0028">Amino-acid biosynthesis</keyword>
<evidence type="ECO:0000313" key="18">
    <source>
        <dbReference type="EMBL" id="QNL43375.1"/>
    </source>
</evidence>
<comment type="catalytic activity">
    <reaction evidence="11">
        <text>L-homoserine + NADP(+) = L-aspartate 4-semialdehyde + NADPH + H(+)</text>
        <dbReference type="Rhea" id="RHEA:15761"/>
        <dbReference type="ChEBI" id="CHEBI:15378"/>
        <dbReference type="ChEBI" id="CHEBI:57476"/>
        <dbReference type="ChEBI" id="CHEBI:57783"/>
        <dbReference type="ChEBI" id="CHEBI:58349"/>
        <dbReference type="ChEBI" id="CHEBI:537519"/>
        <dbReference type="EC" id="1.1.1.3"/>
    </reaction>
    <physiologicalReaction direction="right-to-left" evidence="11">
        <dbReference type="Rhea" id="RHEA:15763"/>
    </physiologicalReaction>
</comment>
<feature type="domain" description="Aspartate/homoserine dehydrogenase NAD-binding" evidence="17">
    <location>
        <begin position="8"/>
        <end position="123"/>
    </location>
</feature>
<dbReference type="Proteomes" id="UP000515960">
    <property type="component" value="Chromosome"/>
</dbReference>
<evidence type="ECO:0000256" key="10">
    <source>
        <dbReference type="ARBA" id="ARBA00023167"/>
    </source>
</evidence>
<sequence>MIQIAIMGFGTVGGGVAEVLSRNGMQIAQKLGEEVSLKTILVRHFKDGPYRPRMTDDFARIENDPDLSVVVETIGGVDAAYEYTRRALEAGKHVVTANKQLVAERGAELLKLAKEKNVNYLFEASVGGGIPILRPLCQCMAANQIEEVYGILNGTTNYILTRMVRTGAFFTDALREAQAKGYAEADPTADIEGIDAGRKTCILADLAFGQQVLPESVPMEGISRLSLRDVKVAERAGYRIKLLGRAMRLPDGSRTAYVAPHLIPEDAPIATVEDVFNAIVVKGNATGEVMFYGRGAGALPTASAVVADVIDALQHREKRKEIGWSDNSAGFVGPETLPMRFYFRIDGSLTDAALAFGQVEVLSEDGETAFLTEPIPGNEAANRARNLNVLSKFRVLDT</sequence>
<organism evidence="18 19">
    <name type="scientific">Oscillibacter hominis</name>
    <dbReference type="NCBI Taxonomy" id="2763056"/>
    <lineage>
        <taxon>Bacteria</taxon>
        <taxon>Bacillati</taxon>
        <taxon>Bacillota</taxon>
        <taxon>Clostridia</taxon>
        <taxon>Eubacteriales</taxon>
        <taxon>Oscillospiraceae</taxon>
        <taxon>Oscillibacter</taxon>
    </lineage>
</organism>
<dbReference type="Pfam" id="PF00742">
    <property type="entry name" value="Homoserine_dh"/>
    <property type="match status" value="1"/>
</dbReference>
<dbReference type="PIRSF" id="PIRSF000098">
    <property type="entry name" value="Homoser_dehydrog"/>
    <property type="match status" value="1"/>
</dbReference>
<gene>
    <name evidence="18" type="ORF">H8790_07675</name>
</gene>
<evidence type="ECO:0000256" key="4">
    <source>
        <dbReference type="ARBA" id="ARBA00013213"/>
    </source>
</evidence>
<keyword evidence="9" id="KW-0915">Sodium</keyword>
<evidence type="ECO:0000256" key="7">
    <source>
        <dbReference type="ARBA" id="ARBA00022697"/>
    </source>
</evidence>
<evidence type="ECO:0000256" key="9">
    <source>
        <dbReference type="ARBA" id="ARBA00023053"/>
    </source>
</evidence>
<feature type="binding site" evidence="13">
    <location>
        <position position="99"/>
    </location>
    <ligand>
        <name>NADPH</name>
        <dbReference type="ChEBI" id="CHEBI:57783"/>
    </ligand>
</feature>
<keyword evidence="7 14" id="KW-0791">Threonine biosynthesis</keyword>